<dbReference type="InterPro" id="IPR001509">
    <property type="entry name" value="Epimerase_deHydtase"/>
</dbReference>
<dbReference type="EMBL" id="SWBM01000003">
    <property type="protein sequence ID" value="TKC16050.1"/>
    <property type="molecule type" value="Genomic_DNA"/>
</dbReference>
<dbReference type="NCBIfam" id="TIGR01777">
    <property type="entry name" value="yfcH"/>
    <property type="match status" value="1"/>
</dbReference>
<dbReference type="PANTHER" id="PTHR11092">
    <property type="entry name" value="SUGAR NUCLEOTIDE EPIMERASE RELATED"/>
    <property type="match status" value="1"/>
</dbReference>
<evidence type="ECO:0000256" key="1">
    <source>
        <dbReference type="ARBA" id="ARBA00009353"/>
    </source>
</evidence>
<dbReference type="AlphaFoldDB" id="A0A4V5P2D4"/>
<feature type="domain" description="DUF1731" evidence="3">
    <location>
        <begin position="244"/>
        <end position="290"/>
    </location>
</feature>
<name>A0A4V5P2D4_9BACI</name>
<organism evidence="4 5">
    <name type="scientific">Robertmurraya kyonggiensis</name>
    <dbReference type="NCBI Taxonomy" id="1037680"/>
    <lineage>
        <taxon>Bacteria</taxon>
        <taxon>Bacillati</taxon>
        <taxon>Bacillota</taxon>
        <taxon>Bacilli</taxon>
        <taxon>Bacillales</taxon>
        <taxon>Bacillaceae</taxon>
        <taxon>Robertmurraya</taxon>
    </lineage>
</organism>
<dbReference type="CDD" id="cd05242">
    <property type="entry name" value="SDR_a8"/>
    <property type="match status" value="1"/>
</dbReference>
<evidence type="ECO:0000313" key="4">
    <source>
        <dbReference type="EMBL" id="TKC16050.1"/>
    </source>
</evidence>
<dbReference type="Pfam" id="PF01370">
    <property type="entry name" value="Epimerase"/>
    <property type="match status" value="1"/>
</dbReference>
<proteinExistence type="inferred from homology"/>
<keyword evidence="5" id="KW-1185">Reference proteome</keyword>
<sequence length="293" mass="32536">MKIVIAGGTGFVGKALTKRLIEKGHEVIILTRKKSQIGGNPAYLQWLNERKTPTIQDLDVMINLAGESLSSGRWTTERKERILSSRMEATEAVLDLMKKSPPKTFINASAIGYYGTSLTDKFTEENETAGTDFLATTVKKWEEIALKSTTRTVLCRYGIILDKTEGALPRIVLPYKLFAGGTVGSGKQWTSWIHIQDVVEATLFLIEHEEIAGPVNFTAPNPVSMKELGQAIGKAMKRPHWMPAPTFALRIALGEMSLLVLEGQRVLPEKLQQAGFQFLFEKVEEALVNIYQA</sequence>
<evidence type="ECO:0000313" key="5">
    <source>
        <dbReference type="Proteomes" id="UP000307756"/>
    </source>
</evidence>
<accession>A0A4V5P2D4</accession>
<feature type="domain" description="NAD-dependent epimerase/dehydratase" evidence="2">
    <location>
        <begin position="3"/>
        <end position="125"/>
    </location>
</feature>
<dbReference type="InterPro" id="IPR013549">
    <property type="entry name" value="DUF1731"/>
</dbReference>
<protein>
    <submittedName>
        <fullName evidence="4">TIGR01777 family protein</fullName>
    </submittedName>
</protein>
<dbReference type="InterPro" id="IPR036291">
    <property type="entry name" value="NAD(P)-bd_dom_sf"/>
</dbReference>
<dbReference type="OrthoDB" id="9801773at2"/>
<comment type="caution">
    <text evidence="4">The sequence shown here is derived from an EMBL/GenBank/DDBJ whole genome shotgun (WGS) entry which is preliminary data.</text>
</comment>
<evidence type="ECO:0000259" key="3">
    <source>
        <dbReference type="Pfam" id="PF08338"/>
    </source>
</evidence>
<dbReference type="SUPFAM" id="SSF51735">
    <property type="entry name" value="NAD(P)-binding Rossmann-fold domains"/>
    <property type="match status" value="1"/>
</dbReference>
<dbReference type="PANTHER" id="PTHR11092:SF0">
    <property type="entry name" value="EPIMERASE FAMILY PROTEIN SDR39U1"/>
    <property type="match status" value="1"/>
</dbReference>
<evidence type="ECO:0000259" key="2">
    <source>
        <dbReference type="Pfam" id="PF01370"/>
    </source>
</evidence>
<dbReference type="InterPro" id="IPR010099">
    <property type="entry name" value="SDR39U1"/>
</dbReference>
<dbReference type="Pfam" id="PF08338">
    <property type="entry name" value="DUF1731"/>
    <property type="match status" value="1"/>
</dbReference>
<dbReference type="RefSeq" id="WP_136831814.1">
    <property type="nucleotide sequence ID" value="NZ_SWBM01000003.1"/>
</dbReference>
<dbReference type="Proteomes" id="UP000307756">
    <property type="component" value="Unassembled WGS sequence"/>
</dbReference>
<gene>
    <name evidence="4" type="ORF">FA727_13910</name>
</gene>
<dbReference type="Gene3D" id="3.40.50.720">
    <property type="entry name" value="NAD(P)-binding Rossmann-like Domain"/>
    <property type="match status" value="1"/>
</dbReference>
<comment type="similarity">
    <text evidence="1">Belongs to the NAD(P)-dependent epimerase/dehydratase family. SDR39U1 subfamily.</text>
</comment>
<reference evidence="4 5" key="1">
    <citation type="journal article" date="2011" name="J. Microbiol.">
        <title>Bacillus kyonggiensis sp. nov., isolated from soil of a lettuce field.</title>
        <authorList>
            <person name="Dong K."/>
            <person name="Lee S."/>
        </authorList>
    </citation>
    <scope>NUCLEOTIDE SEQUENCE [LARGE SCALE GENOMIC DNA]</scope>
    <source>
        <strain evidence="4 5">NB22</strain>
    </source>
</reference>